<evidence type="ECO:0000256" key="1">
    <source>
        <dbReference type="SAM" id="MobiDB-lite"/>
    </source>
</evidence>
<proteinExistence type="predicted"/>
<reference evidence="2" key="1">
    <citation type="journal article" date="2022" name="bioRxiv">
        <title>Sequencing and chromosome-scale assembly of the giantPleurodeles waltlgenome.</title>
        <authorList>
            <person name="Brown T."/>
            <person name="Elewa A."/>
            <person name="Iarovenko S."/>
            <person name="Subramanian E."/>
            <person name="Araus A.J."/>
            <person name="Petzold A."/>
            <person name="Susuki M."/>
            <person name="Suzuki K.-i.T."/>
            <person name="Hayashi T."/>
            <person name="Toyoda A."/>
            <person name="Oliveira C."/>
            <person name="Osipova E."/>
            <person name="Leigh N.D."/>
            <person name="Simon A."/>
            <person name="Yun M.H."/>
        </authorList>
    </citation>
    <scope>NUCLEOTIDE SEQUENCE</scope>
    <source>
        <strain evidence="2">20211129_DDA</strain>
        <tissue evidence="2">Liver</tissue>
    </source>
</reference>
<dbReference type="Proteomes" id="UP001066276">
    <property type="component" value="Chromosome 1_1"/>
</dbReference>
<dbReference type="AlphaFoldDB" id="A0AAV7WP22"/>
<evidence type="ECO:0000313" key="2">
    <source>
        <dbReference type="EMBL" id="KAJ1213714.1"/>
    </source>
</evidence>
<evidence type="ECO:0000313" key="3">
    <source>
        <dbReference type="Proteomes" id="UP001066276"/>
    </source>
</evidence>
<dbReference type="EMBL" id="JANPWB010000001">
    <property type="protein sequence ID" value="KAJ1213714.1"/>
    <property type="molecule type" value="Genomic_DNA"/>
</dbReference>
<organism evidence="2 3">
    <name type="scientific">Pleurodeles waltl</name>
    <name type="common">Iberian ribbed newt</name>
    <dbReference type="NCBI Taxonomy" id="8319"/>
    <lineage>
        <taxon>Eukaryota</taxon>
        <taxon>Metazoa</taxon>
        <taxon>Chordata</taxon>
        <taxon>Craniata</taxon>
        <taxon>Vertebrata</taxon>
        <taxon>Euteleostomi</taxon>
        <taxon>Amphibia</taxon>
        <taxon>Batrachia</taxon>
        <taxon>Caudata</taxon>
        <taxon>Salamandroidea</taxon>
        <taxon>Salamandridae</taxon>
        <taxon>Pleurodelinae</taxon>
        <taxon>Pleurodeles</taxon>
    </lineage>
</organism>
<name>A0AAV7WP22_PLEWA</name>
<sequence length="144" mass="15409">MQRLFGPDLIVSRCALGEGECCGCSHLPERRERVQDPVEEAGCGLWKYQVSSCSNPLHGSFPVAKPSPPLFASGPQRTSAVLEVMPTKARRPLLFSGRLASDFLGALCLRLAAFDLMHGVPGGGGNKASMKPMSEQGLSPLKKE</sequence>
<comment type="caution">
    <text evidence="2">The sequence shown here is derived from an EMBL/GenBank/DDBJ whole genome shotgun (WGS) entry which is preliminary data.</text>
</comment>
<keyword evidence="3" id="KW-1185">Reference proteome</keyword>
<accession>A0AAV7WP22</accession>
<gene>
    <name evidence="2" type="ORF">NDU88_001346</name>
</gene>
<protein>
    <submittedName>
        <fullName evidence="2">Uncharacterized protein</fullName>
    </submittedName>
</protein>
<feature type="region of interest" description="Disordered" evidence="1">
    <location>
        <begin position="122"/>
        <end position="144"/>
    </location>
</feature>